<evidence type="ECO:0000256" key="7">
    <source>
        <dbReference type="ARBA" id="ARBA00023014"/>
    </source>
</evidence>
<evidence type="ECO:0000313" key="9">
    <source>
        <dbReference type="EMBL" id="KKN23882.1"/>
    </source>
</evidence>
<dbReference type="SFLD" id="SFLDS00029">
    <property type="entry name" value="Radical_SAM"/>
    <property type="match status" value="1"/>
</dbReference>
<dbReference type="CDD" id="cd01335">
    <property type="entry name" value="Radical_SAM"/>
    <property type="match status" value="1"/>
</dbReference>
<dbReference type="Pfam" id="PF13186">
    <property type="entry name" value="SPASM"/>
    <property type="match status" value="1"/>
</dbReference>
<dbReference type="InterPro" id="IPR023885">
    <property type="entry name" value="4Fe4S-binding_SPASM_dom"/>
</dbReference>
<proteinExistence type="predicted"/>
<comment type="cofactor">
    <cofactor evidence="1">
        <name>[4Fe-4S] cluster</name>
        <dbReference type="ChEBI" id="CHEBI:49883"/>
    </cofactor>
</comment>
<keyword evidence="2" id="KW-0004">4Fe-4S</keyword>
<evidence type="ECO:0000259" key="8">
    <source>
        <dbReference type="PROSITE" id="PS51918"/>
    </source>
</evidence>
<reference evidence="9" key="1">
    <citation type="journal article" date="2015" name="Nature">
        <title>Complex archaea that bridge the gap between prokaryotes and eukaryotes.</title>
        <authorList>
            <person name="Spang A."/>
            <person name="Saw J.H."/>
            <person name="Jorgensen S.L."/>
            <person name="Zaremba-Niedzwiedzka K."/>
            <person name="Martijn J."/>
            <person name="Lind A.E."/>
            <person name="van Eijk R."/>
            <person name="Schleper C."/>
            <person name="Guy L."/>
            <person name="Ettema T.J."/>
        </authorList>
    </citation>
    <scope>NUCLEOTIDE SEQUENCE</scope>
</reference>
<dbReference type="InterPro" id="IPR050377">
    <property type="entry name" value="Radical_SAM_PqqE_MftC-like"/>
</dbReference>
<dbReference type="InterPro" id="IPR007197">
    <property type="entry name" value="rSAM"/>
</dbReference>
<dbReference type="InterPro" id="IPR058240">
    <property type="entry name" value="rSAM_sf"/>
</dbReference>
<evidence type="ECO:0000256" key="3">
    <source>
        <dbReference type="ARBA" id="ARBA00022691"/>
    </source>
</evidence>
<dbReference type="SUPFAM" id="SSF102114">
    <property type="entry name" value="Radical SAM enzymes"/>
    <property type="match status" value="1"/>
</dbReference>
<name>A0A0F9PHC1_9ZZZZ</name>
<keyword evidence="7" id="KW-0411">Iron-sulfur</keyword>
<evidence type="ECO:0000256" key="5">
    <source>
        <dbReference type="ARBA" id="ARBA00023002"/>
    </source>
</evidence>
<evidence type="ECO:0000256" key="1">
    <source>
        <dbReference type="ARBA" id="ARBA00001966"/>
    </source>
</evidence>
<dbReference type="PROSITE" id="PS01305">
    <property type="entry name" value="MOAA_NIFB_PQQE"/>
    <property type="match status" value="1"/>
</dbReference>
<dbReference type="Gene3D" id="3.20.20.70">
    <property type="entry name" value="Aldolase class I"/>
    <property type="match status" value="1"/>
</dbReference>
<dbReference type="GO" id="GO:0051539">
    <property type="term" value="F:4 iron, 4 sulfur cluster binding"/>
    <property type="evidence" value="ECO:0007669"/>
    <property type="project" value="UniProtKB-KW"/>
</dbReference>
<accession>A0A0F9PHC1</accession>
<protein>
    <recommendedName>
        <fullName evidence="8">Radical SAM core domain-containing protein</fullName>
    </recommendedName>
</protein>
<evidence type="ECO:0000256" key="6">
    <source>
        <dbReference type="ARBA" id="ARBA00023004"/>
    </source>
</evidence>
<organism evidence="9">
    <name type="scientific">marine sediment metagenome</name>
    <dbReference type="NCBI Taxonomy" id="412755"/>
    <lineage>
        <taxon>unclassified sequences</taxon>
        <taxon>metagenomes</taxon>
        <taxon>ecological metagenomes</taxon>
    </lineage>
</organism>
<sequence>MLPQRLFIQITEECNLRCMFCSYWKRKDSTNKLWFNYKLLFVKNVIYWLESQNKDFRKSFRVILTGGEPFFNPDQVFSIAKICKNNNVACDVNTNGSLLGINVDLVELITSGLKVTISIDSHKDYVHDNIRGRLGLFNHVIDVINRINSMKNVVKKPITLWVQSVLGDWNYKFIYEHIKFFKNLNVNGFLFQPLQYNFGVAPPKLWYKNFYGFPNYDKDLLVALETLLDLKRKDDFVINSEQEIKSWKYYFENPERLVNQTNICKAPEQNIIVDVEGNISFCGWYEPTPKDKIGNIANTSIEEIWNGDIALREKNKLKYCNKGCATAMCNVEWE</sequence>
<dbReference type="GO" id="GO:0016491">
    <property type="term" value="F:oxidoreductase activity"/>
    <property type="evidence" value="ECO:0007669"/>
    <property type="project" value="UniProtKB-KW"/>
</dbReference>
<dbReference type="PANTHER" id="PTHR11228:SF7">
    <property type="entry name" value="PQQA PEPTIDE CYCLASE"/>
    <property type="match status" value="1"/>
</dbReference>
<dbReference type="InterPro" id="IPR013785">
    <property type="entry name" value="Aldolase_TIM"/>
</dbReference>
<dbReference type="PROSITE" id="PS51918">
    <property type="entry name" value="RADICAL_SAM"/>
    <property type="match status" value="1"/>
</dbReference>
<dbReference type="CDD" id="cd21109">
    <property type="entry name" value="SPASM"/>
    <property type="match status" value="1"/>
</dbReference>
<dbReference type="PANTHER" id="PTHR11228">
    <property type="entry name" value="RADICAL SAM DOMAIN PROTEIN"/>
    <property type="match status" value="1"/>
</dbReference>
<keyword evidence="3" id="KW-0949">S-adenosyl-L-methionine</keyword>
<dbReference type="SFLD" id="SFLDG01067">
    <property type="entry name" value="SPASM/twitch_domain_containing"/>
    <property type="match status" value="1"/>
</dbReference>
<dbReference type="AlphaFoldDB" id="A0A0F9PHC1"/>
<gene>
    <name evidence="9" type="ORF">LCGC14_0900540</name>
</gene>
<keyword evidence="4" id="KW-0479">Metal-binding</keyword>
<evidence type="ECO:0000256" key="2">
    <source>
        <dbReference type="ARBA" id="ARBA00022485"/>
    </source>
</evidence>
<comment type="caution">
    <text evidence="9">The sequence shown here is derived from an EMBL/GenBank/DDBJ whole genome shotgun (WGS) entry which is preliminary data.</text>
</comment>
<dbReference type="GO" id="GO:0046872">
    <property type="term" value="F:metal ion binding"/>
    <property type="evidence" value="ECO:0007669"/>
    <property type="project" value="UniProtKB-KW"/>
</dbReference>
<dbReference type="InterPro" id="IPR000385">
    <property type="entry name" value="MoaA_NifB_PqqE_Fe-S-bd_CS"/>
</dbReference>
<keyword evidence="5" id="KW-0560">Oxidoreductase</keyword>
<feature type="domain" description="Radical SAM core" evidence="8">
    <location>
        <begin position="1"/>
        <end position="231"/>
    </location>
</feature>
<evidence type="ECO:0000256" key="4">
    <source>
        <dbReference type="ARBA" id="ARBA00022723"/>
    </source>
</evidence>
<dbReference type="Pfam" id="PF04055">
    <property type="entry name" value="Radical_SAM"/>
    <property type="match status" value="1"/>
</dbReference>
<keyword evidence="6" id="KW-0408">Iron</keyword>
<dbReference type="EMBL" id="LAZR01002931">
    <property type="protein sequence ID" value="KKN23882.1"/>
    <property type="molecule type" value="Genomic_DNA"/>
</dbReference>